<keyword evidence="1" id="KW-0507">mRNA processing</keyword>
<feature type="compositionally biased region" description="Low complexity" evidence="2">
    <location>
        <begin position="109"/>
        <end position="125"/>
    </location>
</feature>
<dbReference type="Gene3D" id="2.130.10.10">
    <property type="entry name" value="YVTN repeat-like/Quinoprotein amine dehydrogenase"/>
    <property type="match status" value="1"/>
</dbReference>
<keyword evidence="4" id="KW-1185">Reference proteome</keyword>
<name>A0A1X6PG14_PORUM</name>
<keyword evidence="1" id="KW-0508">mRNA splicing</keyword>
<feature type="compositionally biased region" description="Pro residues" evidence="2">
    <location>
        <begin position="9"/>
        <end position="18"/>
    </location>
</feature>
<dbReference type="GO" id="GO:0005737">
    <property type="term" value="C:cytoplasm"/>
    <property type="evidence" value="ECO:0007669"/>
    <property type="project" value="TreeGrafter"/>
</dbReference>
<protein>
    <recommendedName>
        <fullName evidence="1">Pre-mRNA-processing factor 19</fullName>
        <ecNumber evidence="1">2.3.2.27</ecNumber>
    </recommendedName>
</protein>
<feature type="region of interest" description="Disordered" evidence="2">
    <location>
        <begin position="94"/>
        <end position="177"/>
    </location>
</feature>
<keyword evidence="1" id="KW-0539">Nucleus</keyword>
<evidence type="ECO:0000313" key="3">
    <source>
        <dbReference type="EMBL" id="OSX79797.1"/>
    </source>
</evidence>
<evidence type="ECO:0000313" key="4">
    <source>
        <dbReference type="Proteomes" id="UP000218209"/>
    </source>
</evidence>
<comment type="similarity">
    <text evidence="1">Belongs to the WD repeat PRP19 family.</text>
</comment>
<feature type="region of interest" description="Disordered" evidence="2">
    <location>
        <begin position="1"/>
        <end position="70"/>
    </location>
</feature>
<keyword evidence="1" id="KW-0808">Transferase</keyword>
<proteinExistence type="inferred from homology"/>
<dbReference type="PANTHER" id="PTHR43995:SF1">
    <property type="entry name" value="PRE-MRNA-PROCESSING FACTOR 19"/>
    <property type="match status" value="1"/>
</dbReference>
<dbReference type="Proteomes" id="UP000218209">
    <property type="component" value="Unassembled WGS sequence"/>
</dbReference>
<keyword evidence="1" id="KW-0234">DNA repair</keyword>
<dbReference type="InterPro" id="IPR001680">
    <property type="entry name" value="WD40_rpt"/>
</dbReference>
<dbReference type="OrthoDB" id="687049at2759"/>
<accession>A0A1X6PG14</accession>
<keyword evidence="1" id="KW-0833">Ubl conjugation pathway</keyword>
<gene>
    <name evidence="3" type="ORF">BU14_0071s0051</name>
</gene>
<organism evidence="3 4">
    <name type="scientific">Porphyra umbilicalis</name>
    <name type="common">Purple laver</name>
    <name type="synonym">Red alga</name>
    <dbReference type="NCBI Taxonomy" id="2786"/>
    <lineage>
        <taxon>Eukaryota</taxon>
        <taxon>Rhodophyta</taxon>
        <taxon>Bangiophyceae</taxon>
        <taxon>Bangiales</taxon>
        <taxon>Bangiaceae</taxon>
        <taxon>Porphyra</taxon>
    </lineage>
</organism>
<feature type="compositionally biased region" description="Acidic residues" evidence="2">
    <location>
        <begin position="130"/>
        <end position="147"/>
    </location>
</feature>
<feature type="compositionally biased region" description="Basic residues" evidence="2">
    <location>
        <begin position="51"/>
        <end position="68"/>
    </location>
</feature>
<dbReference type="GO" id="GO:0000398">
    <property type="term" value="P:mRNA splicing, via spliceosome"/>
    <property type="evidence" value="ECO:0007669"/>
    <property type="project" value="InterPro"/>
</dbReference>
<dbReference type="GO" id="GO:0061630">
    <property type="term" value="F:ubiquitin protein ligase activity"/>
    <property type="evidence" value="ECO:0007669"/>
    <property type="project" value="UniProtKB-UniRule"/>
</dbReference>
<keyword evidence="1" id="KW-0227">DNA damage</keyword>
<comment type="pathway">
    <text evidence="1">Protein modification; protein ubiquitination.</text>
</comment>
<dbReference type="SUPFAM" id="SSF101898">
    <property type="entry name" value="NHL repeat"/>
    <property type="match status" value="1"/>
</dbReference>
<comment type="subcellular location">
    <subcellularLocation>
        <location evidence="1">Nucleus</location>
    </subcellularLocation>
</comment>
<comment type="subunit">
    <text evidence="1">Homotetramer.</text>
</comment>
<feature type="compositionally biased region" description="Gly residues" evidence="2">
    <location>
        <begin position="98"/>
        <end position="108"/>
    </location>
</feature>
<dbReference type="GO" id="GO:0071006">
    <property type="term" value="C:U2-type catalytic step 1 spliceosome"/>
    <property type="evidence" value="ECO:0007669"/>
    <property type="project" value="TreeGrafter"/>
</dbReference>
<dbReference type="AlphaFoldDB" id="A0A1X6PG14"/>
<dbReference type="Pfam" id="PF00400">
    <property type="entry name" value="WD40"/>
    <property type="match status" value="1"/>
</dbReference>
<dbReference type="UniPathway" id="UPA00143"/>
<dbReference type="EC" id="2.3.2.27" evidence="1"/>
<dbReference type="EMBL" id="KV918786">
    <property type="protein sequence ID" value="OSX79797.1"/>
    <property type="molecule type" value="Genomic_DNA"/>
</dbReference>
<dbReference type="SMART" id="SM00320">
    <property type="entry name" value="WD40"/>
    <property type="match status" value="2"/>
</dbReference>
<evidence type="ECO:0000256" key="1">
    <source>
        <dbReference type="RuleBase" id="RU367101"/>
    </source>
</evidence>
<dbReference type="GO" id="GO:0006281">
    <property type="term" value="P:DNA repair"/>
    <property type="evidence" value="ECO:0007669"/>
    <property type="project" value="UniProtKB-KW"/>
</dbReference>
<evidence type="ECO:0000256" key="2">
    <source>
        <dbReference type="SAM" id="MobiDB-lite"/>
    </source>
</evidence>
<sequence>MAPATAATAPPPLGPPPRDAVGHGRHVVCPPSDAQSAGLVPRLGVGGEPPHRRRPARHPAPPRRRHGGGGRNVVARWWWWARRRRPRALCRRHRRRAAGGGGGRGRAGAGAACRGGHAAGAANGRRAGGDGDDGDGEGDGEGDDDNDGGAGDARGRPSARRSLTRGWSVGGDDGRPAGRGAGRGVCALAAHPAGDVLLAATRGAGLSFLSSATGRPLAAAPADGATTTTAGWHPDGLVAGAGTATGAVRLWDVKAGGAAATLVEAAASDGDGDGDAAVTGLSFSENGYYVVTAGARGVRVWDLRKLAVARAAVGPGWAGGASRWTRAACTRRWLGGGRGGGSPSPK</sequence>
<dbReference type="InterPro" id="IPR015943">
    <property type="entry name" value="WD40/YVTN_repeat-like_dom_sf"/>
</dbReference>
<dbReference type="GO" id="GO:0000974">
    <property type="term" value="C:Prp19 complex"/>
    <property type="evidence" value="ECO:0007669"/>
    <property type="project" value="UniProtKB-UniRule"/>
</dbReference>
<reference evidence="3 4" key="1">
    <citation type="submission" date="2017-03" db="EMBL/GenBank/DDBJ databases">
        <title>WGS assembly of Porphyra umbilicalis.</title>
        <authorList>
            <person name="Brawley S.H."/>
            <person name="Blouin N.A."/>
            <person name="Ficko-Blean E."/>
            <person name="Wheeler G.L."/>
            <person name="Lohr M."/>
            <person name="Goodson H.V."/>
            <person name="Jenkins J.W."/>
            <person name="Blaby-Haas C.E."/>
            <person name="Helliwell K.E."/>
            <person name="Chan C."/>
            <person name="Marriage T."/>
            <person name="Bhattacharya D."/>
            <person name="Klein A.S."/>
            <person name="Badis Y."/>
            <person name="Brodie J."/>
            <person name="Cao Y."/>
            <person name="Collen J."/>
            <person name="Dittami S.M."/>
            <person name="Gachon C.M."/>
            <person name="Green B.R."/>
            <person name="Karpowicz S."/>
            <person name="Kim J.W."/>
            <person name="Kudahl U."/>
            <person name="Lin S."/>
            <person name="Michel G."/>
            <person name="Mittag M."/>
            <person name="Olson B.J."/>
            <person name="Pangilinan J."/>
            <person name="Peng Y."/>
            <person name="Qiu H."/>
            <person name="Shu S."/>
            <person name="Singer J.T."/>
            <person name="Smith A.G."/>
            <person name="Sprecher B.N."/>
            <person name="Wagner V."/>
            <person name="Wang W."/>
            <person name="Wang Z.-Y."/>
            <person name="Yan J."/>
            <person name="Yarish C."/>
            <person name="Zoeuner-Riek S."/>
            <person name="Zhuang Y."/>
            <person name="Zou Y."/>
            <person name="Lindquist E.A."/>
            <person name="Grimwood J."/>
            <person name="Barry K."/>
            <person name="Rokhsar D.S."/>
            <person name="Schmutz J."/>
            <person name="Stiller J.W."/>
            <person name="Grossman A.R."/>
            <person name="Prochnik S.E."/>
        </authorList>
    </citation>
    <scope>NUCLEOTIDE SEQUENCE [LARGE SCALE GENOMIC DNA]</scope>
    <source>
        <strain evidence="3">4086291</strain>
    </source>
</reference>
<dbReference type="PANTHER" id="PTHR43995">
    <property type="entry name" value="PRE-MRNA-PROCESSING FACTOR 19"/>
    <property type="match status" value="1"/>
</dbReference>
<comment type="catalytic activity">
    <reaction evidence="1">
        <text>S-ubiquitinyl-[E2 ubiquitin-conjugating enzyme]-L-cysteine + [acceptor protein]-L-lysine = [E2 ubiquitin-conjugating enzyme]-L-cysteine + N(6)-ubiquitinyl-[acceptor protein]-L-lysine.</text>
        <dbReference type="EC" id="2.3.2.27"/>
    </reaction>
</comment>
<dbReference type="InterPro" id="IPR038959">
    <property type="entry name" value="Prp19"/>
</dbReference>
<comment type="function">
    <text evidence="1">Ubiquitin-protein ligase which is mainly involved pre-mRNA splicing and DNA repair. Required for pre-mRNA splicing as component of the spliceosome.</text>
</comment>
<dbReference type="GO" id="GO:0070534">
    <property type="term" value="P:protein K63-linked ubiquitination"/>
    <property type="evidence" value="ECO:0007669"/>
    <property type="project" value="UniProtKB-UniRule"/>
</dbReference>
<keyword evidence="1" id="KW-0747">Spliceosome</keyword>